<protein>
    <recommendedName>
        <fullName evidence="2">Putative Flp pilus-assembly TadG-like N-terminal domain-containing protein</fullName>
    </recommendedName>
</protein>
<evidence type="ECO:0000256" key="1">
    <source>
        <dbReference type="SAM" id="Phobius"/>
    </source>
</evidence>
<keyword evidence="1" id="KW-0812">Transmembrane</keyword>
<gene>
    <name evidence="3" type="ordered locus">Geob_2856</name>
</gene>
<dbReference type="RefSeq" id="WP_012647929.1">
    <property type="nucleotide sequence ID" value="NC_011979.1"/>
</dbReference>
<evidence type="ECO:0000313" key="4">
    <source>
        <dbReference type="Proteomes" id="UP000007721"/>
    </source>
</evidence>
<sequence>MDDQEEQGMDTTYVGIMLVVFLVIAGLAINIGYMYVSEDDLHNAAELSALAGAQAIGQQMQLSARTGTGKLKETIYDQVQPAARAAAIDHVSGHHQASALIEIRNSNINRLTTENDLTMGFWNISSRTYTPGGTPVNAVQVRTRRTAESESAGLGTLGSILSKISGSQKLNYTPEAVAAIPALADANFSVCVDACGTECTYPNICTIQERKLSPDSSDPRMDSPTKSRYAYTSLSYPPGDTMSLSNLICMGMPPKEVCGKEIYTIRDRDDNALRDMESVMYNPNMNKANKDYDKATGALQGWWVIAPVTDCLPATQENSHERHRVTKYALIRISRICVTGTTGCSQNDTAFDAPAAQCREDNGLYIDRISCLGCGSPTMTQFPGLHPVLVK</sequence>
<dbReference type="Proteomes" id="UP000007721">
    <property type="component" value="Chromosome"/>
</dbReference>
<keyword evidence="4" id="KW-1185">Reference proteome</keyword>
<name>B9M283_GEODF</name>
<dbReference type="STRING" id="316067.Geob_2856"/>
<dbReference type="EMBL" id="CP001390">
    <property type="protein sequence ID" value="ACM21201.1"/>
    <property type="molecule type" value="Genomic_DNA"/>
</dbReference>
<evidence type="ECO:0000313" key="3">
    <source>
        <dbReference type="EMBL" id="ACM21201.1"/>
    </source>
</evidence>
<feature type="transmembrane region" description="Helical" evidence="1">
    <location>
        <begin position="12"/>
        <end position="36"/>
    </location>
</feature>
<dbReference type="HOGENOM" id="CLU_713408_0_0_7"/>
<dbReference type="KEGG" id="geo:Geob_2856"/>
<feature type="domain" description="Putative Flp pilus-assembly TadG-like N-terminal" evidence="2">
    <location>
        <begin position="12"/>
        <end position="55"/>
    </location>
</feature>
<organism evidence="3 4">
    <name type="scientific">Geotalea daltonii (strain DSM 22248 / JCM 15807 / FRC-32)</name>
    <name type="common">Geobacter daltonii</name>
    <dbReference type="NCBI Taxonomy" id="316067"/>
    <lineage>
        <taxon>Bacteria</taxon>
        <taxon>Pseudomonadati</taxon>
        <taxon>Thermodesulfobacteriota</taxon>
        <taxon>Desulfuromonadia</taxon>
        <taxon>Geobacterales</taxon>
        <taxon>Geobacteraceae</taxon>
        <taxon>Geotalea</taxon>
    </lineage>
</organism>
<evidence type="ECO:0000259" key="2">
    <source>
        <dbReference type="Pfam" id="PF13400"/>
    </source>
</evidence>
<accession>B9M283</accession>
<dbReference type="Pfam" id="PF13400">
    <property type="entry name" value="Tad"/>
    <property type="match status" value="1"/>
</dbReference>
<reference evidence="3 4" key="1">
    <citation type="submission" date="2009-01" db="EMBL/GenBank/DDBJ databases">
        <title>Complete sequence of Geobacter sp. FRC-32.</title>
        <authorList>
            <consortium name="US DOE Joint Genome Institute"/>
            <person name="Lucas S."/>
            <person name="Copeland A."/>
            <person name="Lapidus A."/>
            <person name="Glavina del Rio T."/>
            <person name="Dalin E."/>
            <person name="Tice H."/>
            <person name="Bruce D."/>
            <person name="Goodwin L."/>
            <person name="Pitluck S."/>
            <person name="Saunders E."/>
            <person name="Brettin T."/>
            <person name="Detter J.C."/>
            <person name="Han C."/>
            <person name="Larimer F."/>
            <person name="Land M."/>
            <person name="Hauser L."/>
            <person name="Kyrpides N."/>
            <person name="Ovchinnikova G."/>
            <person name="Kostka J."/>
            <person name="Richardson P."/>
        </authorList>
    </citation>
    <scope>NUCLEOTIDE SEQUENCE [LARGE SCALE GENOMIC DNA]</scope>
    <source>
        <strain evidence="4">DSM 22248 / JCM 15807 / FRC-32</strain>
    </source>
</reference>
<dbReference type="InterPro" id="IPR028087">
    <property type="entry name" value="Tad_N"/>
</dbReference>
<keyword evidence="1" id="KW-1133">Transmembrane helix</keyword>
<dbReference type="AlphaFoldDB" id="B9M283"/>
<keyword evidence="1" id="KW-0472">Membrane</keyword>
<proteinExistence type="predicted"/>